<dbReference type="PANTHER" id="PTHR33673:SF14">
    <property type="entry name" value="(RAPE) HYPOTHETICAL PROTEIN"/>
    <property type="match status" value="1"/>
</dbReference>
<accession>A0A8X7VKJ9</accession>
<evidence type="ECO:0000256" key="1">
    <source>
        <dbReference type="SAM" id="MobiDB-lite"/>
    </source>
</evidence>
<reference evidence="2 3" key="1">
    <citation type="submission" date="2020-02" db="EMBL/GenBank/DDBJ databases">
        <authorList>
            <person name="Ma Q."/>
            <person name="Huang Y."/>
            <person name="Song X."/>
            <person name="Pei D."/>
        </authorList>
    </citation>
    <scope>NUCLEOTIDE SEQUENCE [LARGE SCALE GENOMIC DNA]</scope>
    <source>
        <strain evidence="2">Sxm20200214</strain>
        <tissue evidence="2">Leaf</tissue>
    </source>
</reference>
<dbReference type="OrthoDB" id="676141at2759"/>
<dbReference type="Proteomes" id="UP000886595">
    <property type="component" value="Unassembled WGS sequence"/>
</dbReference>
<keyword evidence="3" id="KW-1185">Reference proteome</keyword>
<feature type="region of interest" description="Disordered" evidence="1">
    <location>
        <begin position="1"/>
        <end position="64"/>
    </location>
</feature>
<evidence type="ECO:0000313" key="2">
    <source>
        <dbReference type="EMBL" id="KAG2313006.1"/>
    </source>
</evidence>
<dbReference type="PANTHER" id="PTHR33673">
    <property type="entry name" value="SUPPRESSOR SRP40-LIKE PROTEIN"/>
    <property type="match status" value="1"/>
</dbReference>
<gene>
    <name evidence="2" type="ORF">Bca52824_024563</name>
</gene>
<feature type="compositionally biased region" description="Polar residues" evidence="1">
    <location>
        <begin position="42"/>
        <end position="56"/>
    </location>
</feature>
<evidence type="ECO:0000313" key="3">
    <source>
        <dbReference type="Proteomes" id="UP000886595"/>
    </source>
</evidence>
<dbReference type="AlphaFoldDB" id="A0A8X7VKJ9"/>
<name>A0A8X7VKJ9_BRACI</name>
<feature type="compositionally biased region" description="Polar residues" evidence="1">
    <location>
        <begin position="1"/>
        <end position="16"/>
    </location>
</feature>
<sequence>METSQEQSFLNPSTNLAEDPILRLSSSSCSSIEAEPRPDDQSPPTQIMERSSTSTPPYRIPPRVFESTTTSTASVQWSTLSLFSIHMGNKSFTEIDYFKSGELTFPQPSSPRHETNQGMQIRAAYKARRHKRNRRFRQRLREMKG</sequence>
<dbReference type="EMBL" id="JAAMPC010000005">
    <property type="protein sequence ID" value="KAG2313006.1"/>
    <property type="molecule type" value="Genomic_DNA"/>
</dbReference>
<protein>
    <submittedName>
        <fullName evidence="2">Uncharacterized protein</fullName>
    </submittedName>
</protein>
<comment type="caution">
    <text evidence="2">The sequence shown here is derived from an EMBL/GenBank/DDBJ whole genome shotgun (WGS) entry which is preliminary data.</text>
</comment>
<proteinExistence type="predicted"/>
<organism evidence="2 3">
    <name type="scientific">Brassica carinata</name>
    <name type="common">Ethiopian mustard</name>
    <name type="synonym">Abyssinian cabbage</name>
    <dbReference type="NCBI Taxonomy" id="52824"/>
    <lineage>
        <taxon>Eukaryota</taxon>
        <taxon>Viridiplantae</taxon>
        <taxon>Streptophyta</taxon>
        <taxon>Embryophyta</taxon>
        <taxon>Tracheophyta</taxon>
        <taxon>Spermatophyta</taxon>
        <taxon>Magnoliopsida</taxon>
        <taxon>eudicotyledons</taxon>
        <taxon>Gunneridae</taxon>
        <taxon>Pentapetalae</taxon>
        <taxon>rosids</taxon>
        <taxon>malvids</taxon>
        <taxon>Brassicales</taxon>
        <taxon>Brassicaceae</taxon>
        <taxon>Brassiceae</taxon>
        <taxon>Brassica</taxon>
    </lineage>
</organism>